<dbReference type="EMBL" id="SJPQ01000001">
    <property type="protein sequence ID" value="TWT91040.1"/>
    <property type="molecule type" value="Genomic_DNA"/>
</dbReference>
<reference evidence="1 2" key="1">
    <citation type="submission" date="2019-02" db="EMBL/GenBank/DDBJ databases">
        <title>Deep-cultivation of Planctomycetes and their phenomic and genomic characterization uncovers novel biology.</title>
        <authorList>
            <person name="Wiegand S."/>
            <person name="Jogler M."/>
            <person name="Boedeker C."/>
            <person name="Pinto D."/>
            <person name="Vollmers J."/>
            <person name="Rivas-Marin E."/>
            <person name="Kohn T."/>
            <person name="Peeters S.H."/>
            <person name="Heuer A."/>
            <person name="Rast P."/>
            <person name="Oberbeckmann S."/>
            <person name="Bunk B."/>
            <person name="Jeske O."/>
            <person name="Meyerdierks A."/>
            <person name="Storesund J.E."/>
            <person name="Kallscheuer N."/>
            <person name="Luecker S."/>
            <person name="Lage O.M."/>
            <person name="Pohl T."/>
            <person name="Merkel B.J."/>
            <person name="Hornburger P."/>
            <person name="Mueller R.-W."/>
            <person name="Bruemmer F."/>
            <person name="Labrenz M."/>
            <person name="Spormann A.M."/>
            <person name="Op Den Camp H."/>
            <person name="Overmann J."/>
            <person name="Amann R."/>
            <person name="Jetten M.S.M."/>
            <person name="Mascher T."/>
            <person name="Medema M.H."/>
            <person name="Devos D.P."/>
            <person name="Kaster A.-K."/>
            <person name="Ovreas L."/>
            <person name="Rohde M."/>
            <person name="Galperin M.Y."/>
            <person name="Jogler C."/>
        </authorList>
    </citation>
    <scope>NUCLEOTIDE SEQUENCE [LARGE SCALE GENOMIC DNA]</scope>
    <source>
        <strain evidence="1 2">Mal64</strain>
    </source>
</reference>
<dbReference type="InterPro" id="IPR024284">
    <property type="entry name" value="DUF3826"/>
</dbReference>
<gene>
    <name evidence="1" type="ORF">Mal64_14390</name>
</gene>
<evidence type="ECO:0000313" key="1">
    <source>
        <dbReference type="EMBL" id="TWT91040.1"/>
    </source>
</evidence>
<name>A0A5C5ZUX6_9BACT</name>
<evidence type="ECO:0000313" key="2">
    <source>
        <dbReference type="Proteomes" id="UP000315440"/>
    </source>
</evidence>
<accession>A0A5C5ZUX6</accession>
<dbReference type="Pfam" id="PF12875">
    <property type="entry name" value="DUF3826"/>
    <property type="match status" value="1"/>
</dbReference>
<dbReference type="RefSeq" id="WP_146398428.1">
    <property type="nucleotide sequence ID" value="NZ_SJPQ01000001.1"/>
</dbReference>
<comment type="caution">
    <text evidence="1">The sequence shown here is derived from an EMBL/GenBank/DDBJ whole genome shotgun (WGS) entry which is preliminary data.</text>
</comment>
<protein>
    <recommendedName>
        <fullName evidence="3">DUF3826 domain-containing protein</fullName>
    </recommendedName>
</protein>
<dbReference type="OrthoDB" id="280047at2"/>
<proteinExistence type="predicted"/>
<keyword evidence="2" id="KW-1185">Reference proteome</keyword>
<dbReference type="Proteomes" id="UP000315440">
    <property type="component" value="Unassembled WGS sequence"/>
</dbReference>
<organism evidence="1 2">
    <name type="scientific">Pseudobythopirellula maris</name>
    <dbReference type="NCBI Taxonomy" id="2527991"/>
    <lineage>
        <taxon>Bacteria</taxon>
        <taxon>Pseudomonadati</taxon>
        <taxon>Planctomycetota</taxon>
        <taxon>Planctomycetia</taxon>
        <taxon>Pirellulales</taxon>
        <taxon>Lacipirellulaceae</taxon>
        <taxon>Pseudobythopirellula</taxon>
    </lineage>
</organism>
<dbReference type="AlphaFoldDB" id="A0A5C5ZUX6"/>
<evidence type="ECO:0008006" key="3">
    <source>
        <dbReference type="Google" id="ProtNLM"/>
    </source>
</evidence>
<sequence>MPQTTASSAHSKTALPRGASFAAGMSLAMATLVLIGLGSVSHAASETDISEEEAAYRRAIADRASRIVSALRLDEADVEQRVTTLVADQYRALRDEHDSRDSSLEEADGEEKRVVRLESDRRVMELHRRFVARLSTELDADGVVGVKNGMTYGVVPITLAAYHRLLPDLSEEQRRTLRAHLTEAREYAMDAGSSKEKHGWFGKYKGRINNYLSAEGYDLKQAERDLAARSSQE</sequence>